<evidence type="ECO:0000313" key="1">
    <source>
        <dbReference type="EMBL" id="MDQ0114325.1"/>
    </source>
</evidence>
<organism evidence="1 2">
    <name type="scientific">Paenibacillus harenae</name>
    <dbReference type="NCBI Taxonomy" id="306543"/>
    <lineage>
        <taxon>Bacteria</taxon>
        <taxon>Bacillati</taxon>
        <taxon>Bacillota</taxon>
        <taxon>Bacilli</taxon>
        <taxon>Bacillales</taxon>
        <taxon>Paenibacillaceae</taxon>
        <taxon>Paenibacillus</taxon>
    </lineage>
</organism>
<name>A0ABT9U6K2_PAEHA</name>
<sequence>MQFAQLLKNKGLTTGPVFVSGLLKGREAARMIADSKAQETIRSEHERIIAAAEPGSTAELVERLSIFYHSEHVKACQPWILETPFEVWRDRQLAAKGIVL</sequence>
<reference evidence="1 2" key="1">
    <citation type="submission" date="2023-07" db="EMBL/GenBank/DDBJ databases">
        <title>Sorghum-associated microbial communities from plants grown in Nebraska, USA.</title>
        <authorList>
            <person name="Schachtman D."/>
        </authorList>
    </citation>
    <scope>NUCLEOTIDE SEQUENCE [LARGE SCALE GENOMIC DNA]</scope>
    <source>
        <strain evidence="1 2">CC482</strain>
    </source>
</reference>
<comment type="caution">
    <text evidence="1">The sequence shown here is derived from an EMBL/GenBank/DDBJ whole genome shotgun (WGS) entry which is preliminary data.</text>
</comment>
<dbReference type="EMBL" id="JAUSSU010000007">
    <property type="protein sequence ID" value="MDQ0114325.1"/>
    <property type="molecule type" value="Genomic_DNA"/>
</dbReference>
<gene>
    <name evidence="1" type="ORF">J2T15_003780</name>
</gene>
<keyword evidence="2" id="KW-1185">Reference proteome</keyword>
<protein>
    <submittedName>
        <fullName evidence="1">Phosphohistidine phosphatase SixA</fullName>
    </submittedName>
</protein>
<evidence type="ECO:0000313" key="2">
    <source>
        <dbReference type="Proteomes" id="UP001229346"/>
    </source>
</evidence>
<proteinExistence type="predicted"/>
<accession>A0ABT9U6K2</accession>
<dbReference type="Proteomes" id="UP001229346">
    <property type="component" value="Unassembled WGS sequence"/>
</dbReference>